<protein>
    <submittedName>
        <fullName evidence="1">Uncharacterized protein</fullName>
    </submittedName>
</protein>
<reference evidence="1" key="1">
    <citation type="submission" date="2018-05" db="EMBL/GenBank/DDBJ databases">
        <authorList>
            <person name="Lanie J.A."/>
            <person name="Ng W.-L."/>
            <person name="Kazmierczak K.M."/>
            <person name="Andrzejewski T.M."/>
            <person name="Davidsen T.M."/>
            <person name="Wayne K.J."/>
            <person name="Tettelin H."/>
            <person name="Glass J.I."/>
            <person name="Rusch D."/>
            <person name="Podicherti R."/>
            <person name="Tsui H.-C.T."/>
            <person name="Winkler M.E."/>
        </authorList>
    </citation>
    <scope>NUCLEOTIDE SEQUENCE</scope>
</reference>
<sequence>MLDLKLDIASLATGPVKFPNTYLRKSPKNKVAIAEPV</sequence>
<evidence type="ECO:0000313" key="1">
    <source>
        <dbReference type="EMBL" id="SVA87425.1"/>
    </source>
</evidence>
<proteinExistence type="predicted"/>
<organism evidence="1">
    <name type="scientific">marine metagenome</name>
    <dbReference type="NCBI Taxonomy" id="408172"/>
    <lineage>
        <taxon>unclassified sequences</taxon>
        <taxon>metagenomes</taxon>
        <taxon>ecological metagenomes</taxon>
    </lineage>
</organism>
<name>A0A381ZDP5_9ZZZZ</name>
<dbReference type="AlphaFoldDB" id="A0A381ZDP5"/>
<gene>
    <name evidence="1" type="ORF">METZ01_LOCUS140279</name>
</gene>
<accession>A0A381ZDP5</accession>
<dbReference type="EMBL" id="UINC01020933">
    <property type="protein sequence ID" value="SVA87425.1"/>
    <property type="molecule type" value="Genomic_DNA"/>
</dbReference>